<name>A0A4R5XFU7_9AGAM</name>
<sequence>MATRIKLMALLKGEDQAFLAVVDSSALISDLKDEVQERRKRSALKDIDAADLNLWKVETPMSAINLSARLSEAGVSELCVQMPPEDPVLKWLPTQPTSCVHFVVEIASADFTLCRGLWHQF</sequence>
<dbReference type="InterPro" id="IPR045379">
    <property type="entry name" value="Crinkler_N"/>
</dbReference>
<evidence type="ECO:0000256" key="2">
    <source>
        <dbReference type="ARBA" id="ARBA00004613"/>
    </source>
</evidence>
<dbReference type="GO" id="GO:0005576">
    <property type="term" value="C:extracellular region"/>
    <property type="evidence" value="ECO:0007669"/>
    <property type="project" value="UniProtKB-SubCell"/>
</dbReference>
<evidence type="ECO:0000259" key="4">
    <source>
        <dbReference type="Pfam" id="PF20147"/>
    </source>
</evidence>
<protein>
    <recommendedName>
        <fullName evidence="4">Crinkler effector protein N-terminal domain-containing protein</fullName>
    </recommendedName>
</protein>
<organism evidence="5 6">
    <name type="scientific">Rickenella mellea</name>
    <dbReference type="NCBI Taxonomy" id="50990"/>
    <lineage>
        <taxon>Eukaryota</taxon>
        <taxon>Fungi</taxon>
        <taxon>Dikarya</taxon>
        <taxon>Basidiomycota</taxon>
        <taxon>Agaricomycotina</taxon>
        <taxon>Agaricomycetes</taxon>
        <taxon>Hymenochaetales</taxon>
        <taxon>Rickenellaceae</taxon>
        <taxon>Rickenella</taxon>
    </lineage>
</organism>
<dbReference type="AlphaFoldDB" id="A0A4R5XFU7"/>
<dbReference type="EMBL" id="ML170156">
    <property type="protein sequence ID" value="TDL30031.1"/>
    <property type="molecule type" value="Genomic_DNA"/>
</dbReference>
<dbReference type="Pfam" id="PF20147">
    <property type="entry name" value="Crinkler"/>
    <property type="match status" value="1"/>
</dbReference>
<comment type="subcellular location">
    <subcellularLocation>
        <location evidence="1">Host cell</location>
    </subcellularLocation>
    <subcellularLocation>
        <location evidence="2">Secreted</location>
    </subcellularLocation>
</comment>
<dbReference type="VEuPathDB" id="FungiDB:BD410DRAFT_780557"/>
<evidence type="ECO:0000313" key="6">
    <source>
        <dbReference type="Proteomes" id="UP000294933"/>
    </source>
</evidence>
<accession>A0A4R5XFU7</accession>
<evidence type="ECO:0000256" key="3">
    <source>
        <dbReference type="ARBA" id="ARBA00022525"/>
    </source>
</evidence>
<gene>
    <name evidence="5" type="ORF">BD410DRAFT_780557</name>
</gene>
<dbReference type="Proteomes" id="UP000294933">
    <property type="component" value="Unassembled WGS sequence"/>
</dbReference>
<keyword evidence="3" id="KW-0964">Secreted</keyword>
<keyword evidence="6" id="KW-1185">Reference proteome</keyword>
<dbReference type="GO" id="GO:0043657">
    <property type="term" value="C:host cell"/>
    <property type="evidence" value="ECO:0007669"/>
    <property type="project" value="UniProtKB-SubCell"/>
</dbReference>
<proteinExistence type="predicted"/>
<reference evidence="5 6" key="1">
    <citation type="submission" date="2018-06" db="EMBL/GenBank/DDBJ databases">
        <title>A transcriptomic atlas of mushroom development highlights an independent origin of complex multicellularity.</title>
        <authorList>
            <consortium name="DOE Joint Genome Institute"/>
            <person name="Krizsan K."/>
            <person name="Almasi E."/>
            <person name="Merenyi Z."/>
            <person name="Sahu N."/>
            <person name="Viragh M."/>
            <person name="Koszo T."/>
            <person name="Mondo S."/>
            <person name="Kiss B."/>
            <person name="Balint B."/>
            <person name="Kues U."/>
            <person name="Barry K."/>
            <person name="Hegedus J.C."/>
            <person name="Henrissat B."/>
            <person name="Johnson J."/>
            <person name="Lipzen A."/>
            <person name="Ohm R."/>
            <person name="Nagy I."/>
            <person name="Pangilinan J."/>
            <person name="Yan J."/>
            <person name="Xiong Y."/>
            <person name="Grigoriev I.V."/>
            <person name="Hibbett D.S."/>
            <person name="Nagy L.G."/>
        </authorList>
    </citation>
    <scope>NUCLEOTIDE SEQUENCE [LARGE SCALE GENOMIC DNA]</scope>
    <source>
        <strain evidence="5 6">SZMC22713</strain>
    </source>
</reference>
<feature type="domain" description="Crinkler effector protein N-terminal" evidence="4">
    <location>
        <begin position="5"/>
        <end position="105"/>
    </location>
</feature>
<evidence type="ECO:0000313" key="5">
    <source>
        <dbReference type="EMBL" id="TDL30031.1"/>
    </source>
</evidence>
<evidence type="ECO:0000256" key="1">
    <source>
        <dbReference type="ARBA" id="ARBA00004340"/>
    </source>
</evidence>